<dbReference type="EMBL" id="CP087994">
    <property type="protein sequence ID" value="UYO63968.1"/>
    <property type="molecule type" value="Genomic_DNA"/>
</dbReference>
<evidence type="ECO:0000313" key="7">
    <source>
        <dbReference type="Proteomes" id="UP001163550"/>
    </source>
</evidence>
<dbReference type="NCBIfam" id="TIGR00241">
    <property type="entry name" value="CoA_E_activ"/>
    <property type="match status" value="1"/>
</dbReference>
<sequence length="263" mass="27718">MLVIGVDVGAATAKAAVVRDGEFVGSAVMPTGDNVIRAAEAIAEQAVISAGYKMADVDYVVSTGYARHYVKFADKAVSEIICHAKGANYMLPAVRTIIDIGGQDSKVIHVRENGTVADFIMNDKCAAGTGRFLEVMAGVLNTTIDQMGAISLTSNKPSTITSTCTIFAETECVSLRAEGTPREDMISGLHKAVARRVYLMGQNVGYRGDVAFTGGVAQNNGLVKHLTDCLNMQIVVPEKPQIMGALGAALLYANTSIGKDVKK</sequence>
<accession>A0ABY6HHF0</accession>
<evidence type="ECO:0000256" key="2">
    <source>
        <dbReference type="ARBA" id="ARBA00022723"/>
    </source>
</evidence>
<organism evidence="6 7">
    <name type="scientific">Acetobacterium wieringae</name>
    <dbReference type="NCBI Taxonomy" id="52694"/>
    <lineage>
        <taxon>Bacteria</taxon>
        <taxon>Bacillati</taxon>
        <taxon>Bacillota</taxon>
        <taxon>Clostridia</taxon>
        <taxon>Eubacteriales</taxon>
        <taxon>Eubacteriaceae</taxon>
        <taxon>Acetobacterium</taxon>
    </lineage>
</organism>
<keyword evidence="4" id="KW-0411">Iron-sulfur</keyword>
<protein>
    <submittedName>
        <fullName evidence="6">Acyl-CoA dehydratase activase</fullName>
    </submittedName>
</protein>
<keyword evidence="3" id="KW-0408">Iron</keyword>
<dbReference type="InterPro" id="IPR051805">
    <property type="entry name" value="Dehydratase_Activator_Redct"/>
</dbReference>
<evidence type="ECO:0000256" key="3">
    <source>
        <dbReference type="ARBA" id="ARBA00023004"/>
    </source>
</evidence>
<dbReference type="PANTHER" id="PTHR32329:SF2">
    <property type="entry name" value="BIFUNCTIONAL PROTEIN [INCLUDES 2-HYDROXYACYL-COA DEHYDRATASE (N-TER) AND ITS ACTIVATOR DOMAIN (C_TERM)"/>
    <property type="match status" value="1"/>
</dbReference>
<dbReference type="Proteomes" id="UP001163550">
    <property type="component" value="Chromosome"/>
</dbReference>
<comment type="cofactor">
    <cofactor evidence="1">
        <name>[4Fe-4S] cluster</name>
        <dbReference type="ChEBI" id="CHEBI:49883"/>
    </cofactor>
</comment>
<dbReference type="SUPFAM" id="SSF53067">
    <property type="entry name" value="Actin-like ATPase domain"/>
    <property type="match status" value="1"/>
</dbReference>
<keyword evidence="7" id="KW-1185">Reference proteome</keyword>
<evidence type="ECO:0000256" key="1">
    <source>
        <dbReference type="ARBA" id="ARBA00001966"/>
    </source>
</evidence>
<dbReference type="InterPro" id="IPR008275">
    <property type="entry name" value="CoA_E_activase_dom"/>
</dbReference>
<reference evidence="6" key="1">
    <citation type="submission" date="2021-11" db="EMBL/GenBank/DDBJ databases">
        <title>Isoprene-degrading acetogen.</title>
        <authorList>
            <person name="Yang Y."/>
            <person name="Jin H."/>
            <person name="Yan J."/>
        </authorList>
    </citation>
    <scope>NUCLEOTIDE SEQUENCE</scope>
    <source>
        <strain evidence="6">Berkeley</strain>
    </source>
</reference>
<evidence type="ECO:0000256" key="4">
    <source>
        <dbReference type="ARBA" id="ARBA00023014"/>
    </source>
</evidence>
<dbReference type="InterPro" id="IPR002731">
    <property type="entry name" value="ATPase_BadF"/>
</dbReference>
<feature type="domain" description="ATPase BadF/BadG/BcrA/BcrD type" evidence="5">
    <location>
        <begin position="4"/>
        <end position="251"/>
    </location>
</feature>
<dbReference type="InterPro" id="IPR043129">
    <property type="entry name" value="ATPase_NBD"/>
</dbReference>
<name>A0ABY6HHF0_9FIRM</name>
<dbReference type="PANTHER" id="PTHR32329">
    <property type="entry name" value="BIFUNCTIONAL PROTEIN [INCLUDES 2-HYDROXYACYL-COA DEHYDRATASE (N-TER) AND ITS ACTIVATOR DOMAIN (C_TERM)-RELATED"/>
    <property type="match status" value="1"/>
</dbReference>
<evidence type="ECO:0000259" key="5">
    <source>
        <dbReference type="Pfam" id="PF01869"/>
    </source>
</evidence>
<dbReference type="Gene3D" id="3.30.420.40">
    <property type="match status" value="2"/>
</dbReference>
<proteinExistence type="predicted"/>
<dbReference type="Pfam" id="PF01869">
    <property type="entry name" value="BcrAD_BadFG"/>
    <property type="match status" value="1"/>
</dbReference>
<gene>
    <name evidence="6" type="ORF">LNN31_05995</name>
</gene>
<dbReference type="CDD" id="cd24036">
    <property type="entry name" value="ASKHA_NBD_BcrAD_BadFG_HgdC_HadI"/>
    <property type="match status" value="1"/>
</dbReference>
<evidence type="ECO:0000313" key="6">
    <source>
        <dbReference type="EMBL" id="UYO63968.1"/>
    </source>
</evidence>
<dbReference type="RefSeq" id="WP_263993058.1">
    <property type="nucleotide sequence ID" value="NZ_CP087994.1"/>
</dbReference>
<keyword evidence="2" id="KW-0479">Metal-binding</keyword>